<dbReference type="InterPro" id="IPR004111">
    <property type="entry name" value="Repressor_TetR_C"/>
</dbReference>
<dbReference type="InterPro" id="IPR001647">
    <property type="entry name" value="HTH_TetR"/>
</dbReference>
<dbReference type="AlphaFoldDB" id="A0A4V1Q724"/>
<accession>A0A4V1Q724</accession>
<dbReference type="GO" id="GO:0000976">
    <property type="term" value="F:transcription cis-regulatory region binding"/>
    <property type="evidence" value="ECO:0007669"/>
    <property type="project" value="TreeGrafter"/>
</dbReference>
<gene>
    <name evidence="6" type="ORF">C1706_13895</name>
</gene>
<dbReference type="PANTHER" id="PTHR30055:SF234">
    <property type="entry name" value="HTH-TYPE TRANSCRIPTIONAL REGULATOR BETI"/>
    <property type="match status" value="1"/>
</dbReference>
<evidence type="ECO:0000256" key="2">
    <source>
        <dbReference type="ARBA" id="ARBA00023125"/>
    </source>
</evidence>
<protein>
    <submittedName>
        <fullName evidence="6">TetR family transcriptional regulator</fullName>
    </submittedName>
</protein>
<keyword evidence="2 4" id="KW-0238">DNA-binding</keyword>
<name>A0A4V1Q724_9ACTN</name>
<dbReference type="SUPFAM" id="SSF48498">
    <property type="entry name" value="Tetracyclin repressor-like, C-terminal domain"/>
    <property type="match status" value="1"/>
</dbReference>
<evidence type="ECO:0000259" key="5">
    <source>
        <dbReference type="PROSITE" id="PS50977"/>
    </source>
</evidence>
<proteinExistence type="predicted"/>
<dbReference type="RefSeq" id="WP_129459819.1">
    <property type="nucleotide sequence ID" value="NZ_PPCV01000017.1"/>
</dbReference>
<comment type="caution">
    <text evidence="6">The sequence shown here is derived from an EMBL/GenBank/DDBJ whole genome shotgun (WGS) entry which is preliminary data.</text>
</comment>
<feature type="domain" description="HTH tetR-type" evidence="5">
    <location>
        <begin position="19"/>
        <end position="79"/>
    </location>
</feature>
<dbReference type="Pfam" id="PF00440">
    <property type="entry name" value="TetR_N"/>
    <property type="match status" value="1"/>
</dbReference>
<dbReference type="EMBL" id="PPCV01000017">
    <property type="protein sequence ID" value="RXW31098.1"/>
    <property type="molecule type" value="Genomic_DNA"/>
</dbReference>
<reference evidence="6 7" key="1">
    <citation type="submission" date="2018-01" db="EMBL/GenBank/DDBJ databases">
        <title>Lactibacter flavus gen. nov., sp. nov., a novel bacterium of the family Propionibacteriaceae isolated from raw milk and dairy products.</title>
        <authorList>
            <person name="Wenning M."/>
            <person name="Breitenwieser F."/>
            <person name="Huptas C."/>
            <person name="von Neubeck M."/>
            <person name="Busse H.-J."/>
            <person name="Scherer S."/>
        </authorList>
    </citation>
    <scope>NUCLEOTIDE SEQUENCE [LARGE SCALE GENOMIC DNA]</scope>
    <source>
        <strain evidence="6 7">VG341</strain>
    </source>
</reference>
<dbReference type="PANTHER" id="PTHR30055">
    <property type="entry name" value="HTH-TYPE TRANSCRIPTIONAL REGULATOR RUTR"/>
    <property type="match status" value="1"/>
</dbReference>
<dbReference type="InterPro" id="IPR036271">
    <property type="entry name" value="Tet_transcr_reg_TetR-rel_C_sf"/>
</dbReference>
<evidence type="ECO:0000256" key="3">
    <source>
        <dbReference type="ARBA" id="ARBA00023163"/>
    </source>
</evidence>
<evidence type="ECO:0000256" key="4">
    <source>
        <dbReference type="PROSITE-ProRule" id="PRU00335"/>
    </source>
</evidence>
<keyword evidence="1" id="KW-0805">Transcription regulation</keyword>
<dbReference type="PROSITE" id="PS50977">
    <property type="entry name" value="HTH_TETR_2"/>
    <property type="match status" value="1"/>
</dbReference>
<keyword evidence="3" id="KW-0804">Transcription</keyword>
<dbReference type="SUPFAM" id="SSF46689">
    <property type="entry name" value="Homeodomain-like"/>
    <property type="match status" value="1"/>
</dbReference>
<evidence type="ECO:0000313" key="7">
    <source>
        <dbReference type="Proteomes" id="UP000290624"/>
    </source>
</evidence>
<dbReference type="Pfam" id="PF02909">
    <property type="entry name" value="TetR_C_1"/>
    <property type="match status" value="1"/>
</dbReference>
<dbReference type="GO" id="GO:0003700">
    <property type="term" value="F:DNA-binding transcription factor activity"/>
    <property type="evidence" value="ECO:0007669"/>
    <property type="project" value="TreeGrafter"/>
</dbReference>
<keyword evidence="7" id="KW-1185">Reference proteome</keyword>
<dbReference type="GO" id="GO:0045892">
    <property type="term" value="P:negative regulation of DNA-templated transcription"/>
    <property type="evidence" value="ECO:0007669"/>
    <property type="project" value="InterPro"/>
</dbReference>
<dbReference type="OrthoDB" id="3819648at2"/>
<evidence type="ECO:0000313" key="6">
    <source>
        <dbReference type="EMBL" id="RXW31098.1"/>
    </source>
</evidence>
<dbReference type="Gene3D" id="1.10.357.10">
    <property type="entry name" value="Tetracycline Repressor, domain 2"/>
    <property type="match status" value="1"/>
</dbReference>
<feature type="DNA-binding region" description="H-T-H motif" evidence="4">
    <location>
        <begin position="42"/>
        <end position="61"/>
    </location>
</feature>
<dbReference type="InterPro" id="IPR050109">
    <property type="entry name" value="HTH-type_TetR-like_transc_reg"/>
</dbReference>
<sequence>MAKQSERPPARRGRSAKEPLTQQSIVDAALGLIRERGVDAVSLRHVAEQVETGPASLYAYFGSRDILLEHVLDAAYSRVTLAMAGGTDHGVGWRDALSATIVNTIETLESYPGLGTVALGTIPVLPGALRLAEHELALMELGRVAPDRAALAVDLIAQYAASSAIERTVRSDNRRGNAERDHVRAAYETANADHFPHIRQSAALLTGPTEQARRVFAIQALIRGIESPDVS</sequence>
<dbReference type="Proteomes" id="UP000290624">
    <property type="component" value="Unassembled WGS sequence"/>
</dbReference>
<organism evidence="6 7">
    <name type="scientific">Propioniciclava flava</name>
    <dbReference type="NCBI Taxonomy" id="2072026"/>
    <lineage>
        <taxon>Bacteria</taxon>
        <taxon>Bacillati</taxon>
        <taxon>Actinomycetota</taxon>
        <taxon>Actinomycetes</taxon>
        <taxon>Propionibacteriales</taxon>
        <taxon>Propionibacteriaceae</taxon>
        <taxon>Propioniciclava</taxon>
    </lineage>
</organism>
<dbReference type="InterPro" id="IPR009057">
    <property type="entry name" value="Homeodomain-like_sf"/>
</dbReference>
<evidence type="ECO:0000256" key="1">
    <source>
        <dbReference type="ARBA" id="ARBA00023015"/>
    </source>
</evidence>
<dbReference type="PRINTS" id="PR00455">
    <property type="entry name" value="HTHTETR"/>
</dbReference>